<feature type="transmembrane region" description="Helical" evidence="1">
    <location>
        <begin position="311"/>
        <end position="332"/>
    </location>
</feature>
<reference evidence="2 3" key="1">
    <citation type="submission" date="2019-12" db="EMBL/GenBank/DDBJ databases">
        <title>Hymenobacter sp. HMF4947 Genome sequencing and assembly.</title>
        <authorList>
            <person name="Kang H."/>
            <person name="Cha I."/>
            <person name="Kim H."/>
            <person name="Joh K."/>
        </authorList>
    </citation>
    <scope>NUCLEOTIDE SEQUENCE [LARGE SCALE GENOMIC DNA]</scope>
    <source>
        <strain evidence="2 3">HMF4947</strain>
    </source>
</reference>
<feature type="transmembrane region" description="Helical" evidence="1">
    <location>
        <begin position="178"/>
        <end position="197"/>
    </location>
</feature>
<dbReference type="EMBL" id="WQKZ01000002">
    <property type="protein sequence ID" value="MVN76458.1"/>
    <property type="molecule type" value="Genomic_DNA"/>
</dbReference>
<comment type="caution">
    <text evidence="2">The sequence shown here is derived from an EMBL/GenBank/DDBJ whole genome shotgun (WGS) entry which is preliminary data.</text>
</comment>
<proteinExistence type="predicted"/>
<dbReference type="InterPro" id="IPR025367">
    <property type="entry name" value="DUF4271"/>
</dbReference>
<feature type="transmembrane region" description="Helical" evidence="1">
    <location>
        <begin position="269"/>
        <end position="290"/>
    </location>
</feature>
<dbReference type="Proteomes" id="UP000441336">
    <property type="component" value="Unassembled WGS sequence"/>
</dbReference>
<dbReference type="AlphaFoldDB" id="A0A7K1TDI1"/>
<accession>A0A7K1TDI1</accession>
<name>A0A7K1TDI1_9BACT</name>
<evidence type="ECO:0000256" key="1">
    <source>
        <dbReference type="SAM" id="Phobius"/>
    </source>
</evidence>
<keyword evidence="1" id="KW-1133">Transmembrane helix</keyword>
<feature type="transmembrane region" description="Helical" evidence="1">
    <location>
        <begin position="338"/>
        <end position="359"/>
    </location>
</feature>
<evidence type="ECO:0000313" key="2">
    <source>
        <dbReference type="EMBL" id="MVN76458.1"/>
    </source>
</evidence>
<evidence type="ECO:0000313" key="3">
    <source>
        <dbReference type="Proteomes" id="UP000441336"/>
    </source>
</evidence>
<dbReference type="Pfam" id="PF14093">
    <property type="entry name" value="DUF4271"/>
    <property type="match status" value="1"/>
</dbReference>
<feature type="transmembrane region" description="Helical" evidence="1">
    <location>
        <begin position="371"/>
        <end position="396"/>
    </location>
</feature>
<gene>
    <name evidence="2" type="ORF">GO988_08985</name>
</gene>
<feature type="transmembrane region" description="Helical" evidence="1">
    <location>
        <begin position="228"/>
        <end position="249"/>
    </location>
</feature>
<protein>
    <submittedName>
        <fullName evidence="2">DUF4271 domain-containing protein</fullName>
    </submittedName>
</protein>
<keyword evidence="1" id="KW-0472">Membrane</keyword>
<keyword evidence="1" id="KW-0812">Transmembrane</keyword>
<keyword evidence="3" id="KW-1185">Reference proteome</keyword>
<organism evidence="2 3">
    <name type="scientific">Hymenobacter ginkgonis</name>
    <dbReference type="NCBI Taxonomy" id="2682976"/>
    <lineage>
        <taxon>Bacteria</taxon>
        <taxon>Pseudomonadati</taxon>
        <taxon>Bacteroidota</taxon>
        <taxon>Cytophagia</taxon>
        <taxon>Cytophagales</taxon>
        <taxon>Hymenobacteraceae</taxon>
        <taxon>Hymenobacter</taxon>
    </lineage>
</organism>
<sequence length="398" mass="43765">MSMGRIAHHLVRWLLVSLLVWGGSNLARAAEYRPLPPAAAPGLSADNWLLHDATGNRLILYLPGYHAPAHAYYQWVRLLPRQPFQLAFAAAPGLSLFLDNQLIFTAAKAGRYTIDLAALAAAAPASRPHLLAVWQPDGYPSLSTFTSEVAVAARTTVRQPAVTGRAVLRLPPAQSENVLLVLLLLLGLLYGVVRSAYPAGLARIFQVNELFGSSAEPQSFLARPAFTWLNLGLVVLFSLSLALLLTALHTDFSSLPLLQQVLNVPDSAIVMRVLLYTSLILAFIFGKYILVELLSYIFDLRPLVNLHYREFLRTTLLLGLLLPIVLLLYLGLNDHWTPIVGLANGFVLLLLTLTVLRVARTLHQRASLLNLHLFAYLCATEVLPLAVLLKLIVFTYPA</sequence>